<feature type="region of interest" description="Disordered" evidence="1">
    <location>
        <begin position="692"/>
        <end position="724"/>
    </location>
</feature>
<feature type="domain" description="Cell morphogenesis protein N-terminal" evidence="2">
    <location>
        <begin position="150"/>
        <end position="681"/>
    </location>
</feature>
<dbReference type="GO" id="GO:0005938">
    <property type="term" value="C:cell cortex"/>
    <property type="evidence" value="ECO:0007669"/>
    <property type="project" value="TreeGrafter"/>
</dbReference>
<protein>
    <recommendedName>
        <fullName evidence="2">Cell morphogenesis protein N-terminal domain-containing protein</fullName>
    </recommendedName>
</protein>
<feature type="region of interest" description="Disordered" evidence="1">
    <location>
        <begin position="497"/>
        <end position="517"/>
    </location>
</feature>
<dbReference type="Pfam" id="PF14222">
    <property type="entry name" value="MOR2-PAG1_N"/>
    <property type="match status" value="1"/>
</dbReference>
<dbReference type="GO" id="GO:0030427">
    <property type="term" value="C:site of polarized growth"/>
    <property type="evidence" value="ECO:0007669"/>
    <property type="project" value="TreeGrafter"/>
</dbReference>
<evidence type="ECO:0000256" key="1">
    <source>
        <dbReference type="SAM" id="MobiDB-lite"/>
    </source>
</evidence>
<reference evidence="3 4" key="1">
    <citation type="submission" date="2019-12" db="EMBL/GenBank/DDBJ databases">
        <title>Chromosome-level assembly of the Caenorhabditis remanei genome.</title>
        <authorList>
            <person name="Teterina A.A."/>
            <person name="Willis J.H."/>
            <person name="Phillips P.C."/>
        </authorList>
    </citation>
    <scope>NUCLEOTIDE SEQUENCE [LARGE SCALE GENOMIC DNA]</scope>
    <source>
        <strain evidence="3 4">PX506</strain>
        <tissue evidence="3">Whole organism</tissue>
    </source>
</reference>
<dbReference type="InterPro" id="IPR016024">
    <property type="entry name" value="ARM-type_fold"/>
</dbReference>
<dbReference type="Proteomes" id="UP000483820">
    <property type="component" value="Chromosome III"/>
</dbReference>
<evidence type="ECO:0000313" key="3">
    <source>
        <dbReference type="EMBL" id="KAF1760269.1"/>
    </source>
</evidence>
<evidence type="ECO:0000259" key="2">
    <source>
        <dbReference type="Pfam" id="PF14222"/>
    </source>
</evidence>
<dbReference type="SUPFAM" id="SSF48371">
    <property type="entry name" value="ARM repeat"/>
    <property type="match status" value="1"/>
</dbReference>
<feature type="compositionally biased region" description="Low complexity" evidence="1">
    <location>
        <begin position="737"/>
        <end position="780"/>
    </location>
</feature>
<evidence type="ECO:0000313" key="4">
    <source>
        <dbReference type="Proteomes" id="UP000483820"/>
    </source>
</evidence>
<dbReference type="GO" id="GO:0031175">
    <property type="term" value="P:neuron projection development"/>
    <property type="evidence" value="ECO:0007669"/>
    <property type="project" value="TreeGrafter"/>
</dbReference>
<dbReference type="GeneID" id="9798658"/>
<dbReference type="PANTHER" id="PTHR12295:SF30">
    <property type="entry name" value="PROTEIN FURRY"/>
    <property type="match status" value="1"/>
</dbReference>
<name>A0A6A5GZZ4_CAERE</name>
<dbReference type="InterPro" id="IPR025614">
    <property type="entry name" value="Cell_morpho_N"/>
</dbReference>
<dbReference type="InterPro" id="IPR039867">
    <property type="entry name" value="Furry/Tao3/Mor2"/>
</dbReference>
<comment type="caution">
    <text evidence="3">The sequence shown here is derived from an EMBL/GenBank/DDBJ whole genome shotgun (WGS) entry which is preliminary data.</text>
</comment>
<sequence>MSSVTKKGRLGRRKSDPGTLTVRSTADKIATCELPWGGTRMVTLGPLDLTQSSGPFVGQASLMDLFNCFERKLNTVTEEEPIEKMLNKTLQRGGDLYFDNLCHTLHGLSEICLPPILKILVEWHEKYDESLSLSMLSPNITPDLRLKLAKKLLAVNYLFCLVLIEILPQVEFHLPQCDPLVKKVLEICFKNVQYREPSTVGINKTNHLVVAETYGEVLGVLSSTYFSHIHRIFMTHIIELKKDVSQTAAQQIVALIMSMKFLRINSSQVEDFESGLKFLDDLASLLLEVKDKDVKHAVMGLLVEILLPVAAQIKRETNIPALISLVQKLYITTNDMISKKQHKLAAFPLITCLLCVSQKHFFLANWVQFLNACLSHLKNKDTQVARVALESLYRLLWVYMIRNNADGNAATRSRLDSICGSLFPKGNRYIVPRDAPLNIFVKIIHFISQQKLDFAFKEIIFDLLCVNNRTQRSLYAERMNVGIRALMVIADGLQQKDDPPAMPKSMGPSASGTVHKTKRKQYITRPLTNEISKSIGIDQFYPQCRKAFDSILRLLDTQIGKPLMMSSIQNRGKEPDELISGDAKPKLDLFRTCIAAIPRLLPDPMSHVDLIDLLTRLTVHLDEELRNMSGITLQTIIGEFPDWREQVFISHISLIQSQISDFYPQILDDSLRLMLQSLTTWNKAIVAEKKRDAEKVLPTSPPSTHHSTALSHAHTTSTHSTHISVSFPNTVTSASSIMSASSSSPHQPTPSLCSLPESSSLHSIPTAITNSATTTPTHSHGAPSTSIPIGGAGSSTLK</sequence>
<dbReference type="GO" id="GO:0000902">
    <property type="term" value="P:cell morphogenesis"/>
    <property type="evidence" value="ECO:0007669"/>
    <property type="project" value="InterPro"/>
</dbReference>
<dbReference type="RefSeq" id="XP_053586446.1">
    <property type="nucleotide sequence ID" value="XM_053726869.1"/>
</dbReference>
<feature type="compositionally biased region" description="Low complexity" evidence="1">
    <location>
        <begin position="702"/>
        <end position="722"/>
    </location>
</feature>
<dbReference type="PANTHER" id="PTHR12295">
    <property type="entry name" value="FURRY-RELATED"/>
    <property type="match status" value="1"/>
</dbReference>
<dbReference type="CTD" id="9798658"/>
<dbReference type="EMBL" id="WUAV01000003">
    <property type="protein sequence ID" value="KAF1760269.1"/>
    <property type="molecule type" value="Genomic_DNA"/>
</dbReference>
<organism evidence="3 4">
    <name type="scientific">Caenorhabditis remanei</name>
    <name type="common">Caenorhabditis vulgaris</name>
    <dbReference type="NCBI Taxonomy" id="31234"/>
    <lineage>
        <taxon>Eukaryota</taxon>
        <taxon>Metazoa</taxon>
        <taxon>Ecdysozoa</taxon>
        <taxon>Nematoda</taxon>
        <taxon>Chromadorea</taxon>
        <taxon>Rhabditida</taxon>
        <taxon>Rhabditina</taxon>
        <taxon>Rhabditomorpha</taxon>
        <taxon>Rhabditoidea</taxon>
        <taxon>Rhabditidae</taxon>
        <taxon>Peloderinae</taxon>
        <taxon>Caenorhabditis</taxon>
    </lineage>
</organism>
<dbReference type="KEGG" id="crq:GCK72_008515"/>
<accession>A0A6A5GZZ4</accession>
<gene>
    <name evidence="3" type="ORF">GCK72_008515</name>
</gene>
<proteinExistence type="predicted"/>
<dbReference type="AlphaFoldDB" id="A0A6A5GZZ4"/>
<feature type="region of interest" description="Disordered" evidence="1">
    <location>
        <begin position="737"/>
        <end position="798"/>
    </location>
</feature>